<dbReference type="PATRIC" id="fig|1188261.3.peg.1173"/>
<organism evidence="1 2">
    <name type="scientific">Alkalihalophilus marmarensis DSM 21297</name>
    <dbReference type="NCBI Taxonomy" id="1188261"/>
    <lineage>
        <taxon>Bacteria</taxon>
        <taxon>Bacillati</taxon>
        <taxon>Bacillota</taxon>
        <taxon>Bacilli</taxon>
        <taxon>Bacillales</taxon>
        <taxon>Bacillaceae</taxon>
        <taxon>Alkalihalophilus</taxon>
    </lineage>
</organism>
<dbReference type="InterPro" id="IPR016024">
    <property type="entry name" value="ARM-type_fold"/>
</dbReference>
<gene>
    <name evidence="1" type="ORF">A33I_08900</name>
</gene>
<reference evidence="1 2" key="1">
    <citation type="journal article" date="2013" name="Genome Announc.">
        <title>Genome Sequence of the Extreme Obligate Alkaliphile Bacillus marmarensis Strain DSM 21297.</title>
        <authorList>
            <person name="Wernick D.G."/>
            <person name="Choi K.Y."/>
            <person name="Tat C.A."/>
            <person name="Lafontaine Rivera J.G."/>
            <person name="Liao J.C."/>
        </authorList>
    </citation>
    <scope>NUCLEOTIDE SEQUENCE [LARGE SCALE GENOMIC DNA]</scope>
    <source>
        <strain evidence="1 2">DSM 21297</strain>
    </source>
</reference>
<dbReference type="Proteomes" id="UP000017170">
    <property type="component" value="Unassembled WGS sequence"/>
</dbReference>
<dbReference type="Gene3D" id="1.25.10.90">
    <property type="match status" value="1"/>
</dbReference>
<protein>
    <recommendedName>
        <fullName evidence="3">3-methyladenine DNA glycosylase AlkD</fullName>
    </recommendedName>
</protein>
<comment type="caution">
    <text evidence="1">The sequence shown here is derived from an EMBL/GenBank/DDBJ whole genome shotgun (WGS) entry which is preliminary data.</text>
</comment>
<dbReference type="InterPro" id="IPR014825">
    <property type="entry name" value="DNA_alkylation"/>
</dbReference>
<dbReference type="PANTHER" id="PTHR34070:SF1">
    <property type="entry name" value="DNA ALKYLATION REPAIR PROTEIN"/>
    <property type="match status" value="1"/>
</dbReference>
<sequence>MKGEKMTTSTKPYLINLINLYSEHKDDNYAKWSKQYLRNQFEFLGIRTPIRRKLTKQFIKENGLPPKEELKEIIFMLWDLPEREYQKAALDILDKTKKDLTVDDMQWLSQLIVKKSWWDTVDVLSPHIIGYMLSNNSDLIIAYPDQWIEDENIWLQRSAILYQLYYKGDTDENRLFKYILRRKSSTEFFVQKAIGWILREYAKSRPESVRSFVSNNDLKPLSKREALKHLKNSY</sequence>
<evidence type="ECO:0008006" key="3">
    <source>
        <dbReference type="Google" id="ProtNLM"/>
    </source>
</evidence>
<name>U6SR32_9BACI</name>
<evidence type="ECO:0000313" key="1">
    <source>
        <dbReference type="EMBL" id="ERN54078.1"/>
    </source>
</evidence>
<proteinExistence type="predicted"/>
<dbReference type="PANTHER" id="PTHR34070">
    <property type="entry name" value="ARMADILLO-TYPE FOLD"/>
    <property type="match status" value="1"/>
</dbReference>
<evidence type="ECO:0000313" key="2">
    <source>
        <dbReference type="Proteomes" id="UP000017170"/>
    </source>
</evidence>
<accession>U6SR32</accession>
<keyword evidence="2" id="KW-1185">Reference proteome</keyword>
<dbReference type="EMBL" id="ATAE01000009">
    <property type="protein sequence ID" value="ERN54078.1"/>
    <property type="molecule type" value="Genomic_DNA"/>
</dbReference>
<dbReference type="CDD" id="cd07064">
    <property type="entry name" value="AlkD_like_1"/>
    <property type="match status" value="1"/>
</dbReference>
<dbReference type="Pfam" id="PF08713">
    <property type="entry name" value="DNA_alkylation"/>
    <property type="match status" value="1"/>
</dbReference>
<dbReference type="SUPFAM" id="SSF48371">
    <property type="entry name" value="ARM repeat"/>
    <property type="match status" value="1"/>
</dbReference>
<dbReference type="AlphaFoldDB" id="U6SR32"/>